<name>A0A508X2K1_9HYPH</name>
<dbReference type="InterPro" id="IPR011250">
    <property type="entry name" value="OMP/PagP_B-barrel"/>
</dbReference>
<gene>
    <name evidence="4" type="ORF">EMEDMD4_370038</name>
</gene>
<feature type="signal peptide" evidence="2">
    <location>
        <begin position="1"/>
        <end position="27"/>
    </location>
</feature>
<dbReference type="Pfam" id="PF01298">
    <property type="entry name" value="TbpB_B_D"/>
    <property type="match status" value="1"/>
</dbReference>
<dbReference type="SUPFAM" id="SSF56925">
    <property type="entry name" value="OMPA-like"/>
    <property type="match status" value="1"/>
</dbReference>
<dbReference type="Proteomes" id="UP000507954">
    <property type="component" value="Unassembled WGS sequence"/>
</dbReference>
<feature type="chain" id="PRO_5021338860" description="Transferrin-binding protein B C-lobe/N-lobe beta-barrel domain-containing protein" evidence="2">
    <location>
        <begin position="28"/>
        <end position="294"/>
    </location>
</feature>
<dbReference type="Gene3D" id="2.40.160.90">
    <property type="match status" value="1"/>
</dbReference>
<evidence type="ECO:0000259" key="3">
    <source>
        <dbReference type="Pfam" id="PF01298"/>
    </source>
</evidence>
<evidence type="ECO:0000256" key="1">
    <source>
        <dbReference type="SAM" id="MobiDB-lite"/>
    </source>
</evidence>
<reference evidence="4" key="1">
    <citation type="submission" date="2019-06" db="EMBL/GenBank/DDBJ databases">
        <authorList>
            <person name="Le Quere A."/>
            <person name="Colella S."/>
        </authorList>
    </citation>
    <scope>NUCLEOTIDE SEQUENCE</scope>
    <source>
        <strain evidence="4">EmedicaeMD41</strain>
    </source>
</reference>
<dbReference type="InterPro" id="IPR001677">
    <property type="entry name" value="TbpB_B_D"/>
</dbReference>
<feature type="domain" description="Transferrin-binding protein B C-lobe/N-lobe beta-barrel" evidence="3">
    <location>
        <begin position="174"/>
        <end position="293"/>
    </location>
</feature>
<evidence type="ECO:0000256" key="2">
    <source>
        <dbReference type="SAM" id="SignalP"/>
    </source>
</evidence>
<evidence type="ECO:0000313" key="4">
    <source>
        <dbReference type="EMBL" id="VTZ62174.1"/>
    </source>
</evidence>
<feature type="region of interest" description="Disordered" evidence="1">
    <location>
        <begin position="26"/>
        <end position="57"/>
    </location>
</feature>
<dbReference type="AlphaFoldDB" id="A0A508X2K1"/>
<keyword evidence="2" id="KW-0732">Signal</keyword>
<dbReference type="EMBL" id="CABFNB010000103">
    <property type="protein sequence ID" value="VTZ62174.1"/>
    <property type="molecule type" value="Genomic_DNA"/>
</dbReference>
<sequence>MYSIKSRRLFVFVAVPLALTGCGGASGGPGGPGGTTSFTKFPLQSGKSTTIKGTGREAGYTTDAQGIKVSAFGEASEVQADLTKNAESGDISSVALKTGTTTKTWDHKNSELAYSKNGKLVIADANDDSGSIGFAIPDKNGFTYQTYGSWLTKGTDGGKAGAFSIGSETAKADIPTSSTATFTGTAGGIHIGDRGQDVMSADAALNVDFGAKTAAFSTSNTVLENGGAANNLNMAGDLAIEAGGLSGNIATADKGMTGTANGHFYGSKAQEVGGTFDLKGGGATMVGGYGAVKQ</sequence>
<protein>
    <recommendedName>
        <fullName evidence="3">Transferrin-binding protein B C-lobe/N-lobe beta-barrel domain-containing protein</fullName>
    </recommendedName>
</protein>
<dbReference type="RefSeq" id="WP_018209315.1">
    <property type="nucleotide sequence ID" value="NZ_CABFNB010000103.1"/>
</dbReference>
<proteinExistence type="predicted"/>
<organism evidence="4">
    <name type="scientific">Sinorhizobium medicae</name>
    <dbReference type="NCBI Taxonomy" id="110321"/>
    <lineage>
        <taxon>Bacteria</taxon>
        <taxon>Pseudomonadati</taxon>
        <taxon>Pseudomonadota</taxon>
        <taxon>Alphaproteobacteria</taxon>
        <taxon>Hyphomicrobiales</taxon>
        <taxon>Rhizobiaceae</taxon>
        <taxon>Sinorhizobium/Ensifer group</taxon>
        <taxon>Sinorhizobium</taxon>
    </lineage>
</organism>
<accession>A0A508X2K1</accession>
<dbReference type="PROSITE" id="PS51257">
    <property type="entry name" value="PROKAR_LIPOPROTEIN"/>
    <property type="match status" value="1"/>
</dbReference>